<evidence type="ECO:0000313" key="2">
    <source>
        <dbReference type="EMBL" id="MPC50184.1"/>
    </source>
</evidence>
<gene>
    <name evidence="2" type="ORF">E2C01_044008</name>
</gene>
<feature type="compositionally biased region" description="Polar residues" evidence="1">
    <location>
        <begin position="132"/>
        <end position="141"/>
    </location>
</feature>
<protein>
    <submittedName>
        <fullName evidence="2">Uncharacterized protein</fullName>
    </submittedName>
</protein>
<feature type="compositionally biased region" description="Polar residues" evidence="1">
    <location>
        <begin position="67"/>
        <end position="81"/>
    </location>
</feature>
<comment type="caution">
    <text evidence="2">The sequence shown here is derived from an EMBL/GenBank/DDBJ whole genome shotgun (WGS) entry which is preliminary data.</text>
</comment>
<keyword evidence="3" id="KW-1185">Reference proteome</keyword>
<accession>A0A5B7G121</accession>
<feature type="compositionally biased region" description="Low complexity" evidence="1">
    <location>
        <begin position="15"/>
        <end position="27"/>
    </location>
</feature>
<name>A0A5B7G121_PORTR</name>
<sequence length="151" mass="15261">MARQLTISSFFRPVVPSAPAVPAQSPLLPTPSMSGIPPVVQDLGPEPIPFPASQTGERKPSGGAFVSGTQRGSGASNTATPQGLPDLTKNETGGNTGGLGSLVGSAGPSYQPYTSSKSSSSFPSPPSAPYSQTPSQVTSIGSLPLLHLHEH</sequence>
<feature type="region of interest" description="Disordered" evidence="1">
    <location>
        <begin position="15"/>
        <end position="151"/>
    </location>
</feature>
<dbReference type="Proteomes" id="UP000324222">
    <property type="component" value="Unassembled WGS sequence"/>
</dbReference>
<dbReference type="EMBL" id="VSRR010009332">
    <property type="protein sequence ID" value="MPC50184.1"/>
    <property type="molecule type" value="Genomic_DNA"/>
</dbReference>
<organism evidence="2 3">
    <name type="scientific">Portunus trituberculatus</name>
    <name type="common">Swimming crab</name>
    <name type="synonym">Neptunus trituberculatus</name>
    <dbReference type="NCBI Taxonomy" id="210409"/>
    <lineage>
        <taxon>Eukaryota</taxon>
        <taxon>Metazoa</taxon>
        <taxon>Ecdysozoa</taxon>
        <taxon>Arthropoda</taxon>
        <taxon>Crustacea</taxon>
        <taxon>Multicrustacea</taxon>
        <taxon>Malacostraca</taxon>
        <taxon>Eumalacostraca</taxon>
        <taxon>Eucarida</taxon>
        <taxon>Decapoda</taxon>
        <taxon>Pleocyemata</taxon>
        <taxon>Brachyura</taxon>
        <taxon>Eubrachyura</taxon>
        <taxon>Portunoidea</taxon>
        <taxon>Portunidae</taxon>
        <taxon>Portuninae</taxon>
        <taxon>Portunus</taxon>
    </lineage>
</organism>
<reference evidence="2 3" key="1">
    <citation type="submission" date="2019-05" db="EMBL/GenBank/DDBJ databases">
        <title>Another draft genome of Portunus trituberculatus and its Hox gene families provides insights of decapod evolution.</title>
        <authorList>
            <person name="Jeong J.-H."/>
            <person name="Song I."/>
            <person name="Kim S."/>
            <person name="Choi T."/>
            <person name="Kim D."/>
            <person name="Ryu S."/>
            <person name="Kim W."/>
        </authorList>
    </citation>
    <scope>NUCLEOTIDE SEQUENCE [LARGE SCALE GENOMIC DNA]</scope>
    <source>
        <tissue evidence="2">Muscle</tissue>
    </source>
</reference>
<dbReference type="AlphaFoldDB" id="A0A5B7G121"/>
<dbReference type="OrthoDB" id="5918007at2759"/>
<evidence type="ECO:0000313" key="3">
    <source>
        <dbReference type="Proteomes" id="UP000324222"/>
    </source>
</evidence>
<evidence type="ECO:0000256" key="1">
    <source>
        <dbReference type="SAM" id="MobiDB-lite"/>
    </source>
</evidence>
<proteinExistence type="predicted"/>
<feature type="compositionally biased region" description="Low complexity" evidence="1">
    <location>
        <begin position="102"/>
        <end position="122"/>
    </location>
</feature>